<evidence type="ECO:0000313" key="2">
    <source>
        <dbReference type="EMBL" id="KAF2805018.1"/>
    </source>
</evidence>
<organism evidence="2">
    <name type="scientific">Mytilinidion resinicola</name>
    <dbReference type="NCBI Taxonomy" id="574789"/>
    <lineage>
        <taxon>Eukaryota</taxon>
        <taxon>Fungi</taxon>
        <taxon>Dikarya</taxon>
        <taxon>Ascomycota</taxon>
        <taxon>Pezizomycotina</taxon>
        <taxon>Dothideomycetes</taxon>
        <taxon>Pleosporomycetidae</taxon>
        <taxon>Mytilinidiales</taxon>
        <taxon>Mytilinidiaceae</taxon>
        <taxon>Mytilinidion</taxon>
    </lineage>
</organism>
<reference evidence="4" key="2">
    <citation type="submission" date="2020-04" db="EMBL/GenBank/DDBJ databases">
        <authorList>
            <consortium name="NCBI Genome Project"/>
        </authorList>
    </citation>
    <scope>NUCLEOTIDE SEQUENCE</scope>
    <source>
        <strain evidence="4">CBS 304.34</strain>
    </source>
</reference>
<dbReference type="OrthoDB" id="436496at2759"/>
<feature type="compositionally biased region" description="Pro residues" evidence="1">
    <location>
        <begin position="9"/>
        <end position="21"/>
    </location>
</feature>
<reference evidence="4" key="3">
    <citation type="submission" date="2025-04" db="UniProtKB">
        <authorList>
            <consortium name="RefSeq"/>
        </authorList>
    </citation>
    <scope>IDENTIFICATION</scope>
    <source>
        <strain evidence="4">CBS 304.34</strain>
    </source>
</reference>
<feature type="region of interest" description="Disordered" evidence="1">
    <location>
        <begin position="1"/>
        <end position="139"/>
    </location>
</feature>
<evidence type="ECO:0000313" key="3">
    <source>
        <dbReference type="Proteomes" id="UP000504636"/>
    </source>
</evidence>
<evidence type="ECO:0000313" key="4">
    <source>
        <dbReference type="RefSeq" id="XP_033571982.1"/>
    </source>
</evidence>
<gene>
    <name evidence="2 4" type="ORF">BDZ99DRAFT_111527</name>
</gene>
<dbReference type="RefSeq" id="XP_033571982.1">
    <property type="nucleotide sequence ID" value="XM_033712413.1"/>
</dbReference>
<sequence length="139" mass="15165">MPTQASLRPLPPLPTKLPPPARQSEVKTPKHFHRLSIPPSLKLSPSHATFPRRAPQKLAASSSLSTLREQPSVDEWIQKTPSPVKSIRNTISSPTPEGRKRGNSIAALREVVSKALRRRGGSDSPESVDSPLLATTERC</sequence>
<proteinExistence type="predicted"/>
<dbReference type="EMBL" id="MU003710">
    <property type="protein sequence ID" value="KAF2805018.1"/>
    <property type="molecule type" value="Genomic_DNA"/>
</dbReference>
<protein>
    <submittedName>
        <fullName evidence="2 4">Uncharacterized protein</fullName>
    </submittedName>
</protein>
<dbReference type="GeneID" id="54453306"/>
<keyword evidence="3" id="KW-1185">Reference proteome</keyword>
<feature type="compositionally biased region" description="Polar residues" evidence="1">
    <location>
        <begin position="59"/>
        <end position="69"/>
    </location>
</feature>
<dbReference type="Proteomes" id="UP000504636">
    <property type="component" value="Unplaced"/>
</dbReference>
<name>A0A6A6Y8Z3_9PEZI</name>
<evidence type="ECO:0000256" key="1">
    <source>
        <dbReference type="SAM" id="MobiDB-lite"/>
    </source>
</evidence>
<feature type="compositionally biased region" description="Polar residues" evidence="1">
    <location>
        <begin position="79"/>
        <end position="95"/>
    </location>
</feature>
<reference evidence="2 4" key="1">
    <citation type="journal article" date="2020" name="Stud. Mycol.">
        <title>101 Dothideomycetes genomes: a test case for predicting lifestyles and emergence of pathogens.</title>
        <authorList>
            <person name="Haridas S."/>
            <person name="Albert R."/>
            <person name="Binder M."/>
            <person name="Bloem J."/>
            <person name="Labutti K."/>
            <person name="Salamov A."/>
            <person name="Andreopoulos B."/>
            <person name="Baker S."/>
            <person name="Barry K."/>
            <person name="Bills G."/>
            <person name="Bluhm B."/>
            <person name="Cannon C."/>
            <person name="Castanera R."/>
            <person name="Culley D."/>
            <person name="Daum C."/>
            <person name="Ezra D."/>
            <person name="Gonzalez J."/>
            <person name="Henrissat B."/>
            <person name="Kuo A."/>
            <person name="Liang C."/>
            <person name="Lipzen A."/>
            <person name="Lutzoni F."/>
            <person name="Magnuson J."/>
            <person name="Mondo S."/>
            <person name="Nolan M."/>
            <person name="Ohm R."/>
            <person name="Pangilinan J."/>
            <person name="Park H.-J."/>
            <person name="Ramirez L."/>
            <person name="Alfaro M."/>
            <person name="Sun H."/>
            <person name="Tritt A."/>
            <person name="Yoshinaga Y."/>
            <person name="Zwiers L.-H."/>
            <person name="Turgeon B."/>
            <person name="Goodwin S."/>
            <person name="Spatafora J."/>
            <person name="Crous P."/>
            <person name="Grigoriev I."/>
        </authorList>
    </citation>
    <scope>NUCLEOTIDE SEQUENCE</scope>
    <source>
        <strain evidence="2 4">CBS 304.34</strain>
    </source>
</reference>
<dbReference type="AlphaFoldDB" id="A0A6A6Y8Z3"/>
<accession>A0A6A6Y8Z3</accession>
<feature type="compositionally biased region" description="Low complexity" evidence="1">
    <location>
        <begin position="35"/>
        <end position="46"/>
    </location>
</feature>